<evidence type="ECO:0000313" key="2">
    <source>
        <dbReference type="EMBL" id="MXU86415.1"/>
    </source>
</evidence>
<name>A0A6B0UCM8_IXORI</name>
<reference evidence="2" key="1">
    <citation type="submission" date="2019-12" db="EMBL/GenBank/DDBJ databases">
        <title>An insight into the sialome of adult female Ixodes ricinus ticks feeding for 6 days.</title>
        <authorList>
            <person name="Perner J."/>
            <person name="Ribeiro J.M.C."/>
        </authorList>
    </citation>
    <scope>NUCLEOTIDE SEQUENCE</scope>
    <source>
        <strain evidence="2">Semi-engorged</strain>
        <tissue evidence="2">Salivary glands</tissue>
    </source>
</reference>
<keyword evidence="1" id="KW-0812">Transmembrane</keyword>
<accession>A0A6B0UCM8</accession>
<keyword evidence="1" id="KW-1133">Transmembrane helix</keyword>
<dbReference type="AlphaFoldDB" id="A0A6B0UCM8"/>
<protein>
    <submittedName>
        <fullName evidence="2">Uncharacterized protein</fullName>
    </submittedName>
</protein>
<sequence>MALTCCAFSASVMSSFSVMASALFLAFSSLLAARCFLRALASATFLMGRAFTAFSCALYSATISAVTGMCLRVCFFSSSVNHFGRFSSLKV</sequence>
<proteinExistence type="predicted"/>
<feature type="transmembrane region" description="Helical" evidence="1">
    <location>
        <begin position="51"/>
        <end position="75"/>
    </location>
</feature>
<organism evidence="2">
    <name type="scientific">Ixodes ricinus</name>
    <name type="common">Common tick</name>
    <name type="synonym">Acarus ricinus</name>
    <dbReference type="NCBI Taxonomy" id="34613"/>
    <lineage>
        <taxon>Eukaryota</taxon>
        <taxon>Metazoa</taxon>
        <taxon>Ecdysozoa</taxon>
        <taxon>Arthropoda</taxon>
        <taxon>Chelicerata</taxon>
        <taxon>Arachnida</taxon>
        <taxon>Acari</taxon>
        <taxon>Parasitiformes</taxon>
        <taxon>Ixodida</taxon>
        <taxon>Ixodoidea</taxon>
        <taxon>Ixodidae</taxon>
        <taxon>Ixodinae</taxon>
        <taxon>Ixodes</taxon>
    </lineage>
</organism>
<dbReference type="EMBL" id="GIFC01004332">
    <property type="protein sequence ID" value="MXU86415.1"/>
    <property type="molecule type" value="Transcribed_RNA"/>
</dbReference>
<evidence type="ECO:0000256" key="1">
    <source>
        <dbReference type="SAM" id="Phobius"/>
    </source>
</evidence>
<keyword evidence="1" id="KW-0472">Membrane</keyword>